<sequence>MGSTPIPRSLTGEPSSADDSTPIPIEPIVKREQLARRVHISKTAKTIDLEYTGCTRAALDRGVIATASSYERFRSAKGSPIIQEIVADRARGITNARAIL</sequence>
<gene>
    <name evidence="2" type="ORF">CB5_LOCUS31487</name>
</gene>
<feature type="region of interest" description="Disordered" evidence="1">
    <location>
        <begin position="1"/>
        <end position="25"/>
    </location>
</feature>
<reference evidence="2" key="1">
    <citation type="submission" date="2020-07" db="EMBL/GenBank/DDBJ databases">
        <authorList>
            <person name="Lin J."/>
        </authorList>
    </citation>
    <scope>NUCLEOTIDE SEQUENCE</scope>
</reference>
<dbReference type="EMBL" id="CAJEUB010000076">
    <property type="protein sequence ID" value="CAD1848276.1"/>
    <property type="molecule type" value="Genomic_DNA"/>
</dbReference>
<name>A0A6V7QZD3_ANACO</name>
<evidence type="ECO:0000256" key="1">
    <source>
        <dbReference type="SAM" id="MobiDB-lite"/>
    </source>
</evidence>
<protein>
    <submittedName>
        <fullName evidence="2">Uncharacterized protein</fullName>
    </submittedName>
</protein>
<evidence type="ECO:0000313" key="2">
    <source>
        <dbReference type="EMBL" id="CAD1848276.1"/>
    </source>
</evidence>
<proteinExistence type="predicted"/>
<accession>A0A6V7QZD3</accession>
<dbReference type="AlphaFoldDB" id="A0A6V7QZD3"/>
<organism evidence="2">
    <name type="scientific">Ananas comosus var. bracteatus</name>
    <name type="common">red pineapple</name>
    <dbReference type="NCBI Taxonomy" id="296719"/>
    <lineage>
        <taxon>Eukaryota</taxon>
        <taxon>Viridiplantae</taxon>
        <taxon>Streptophyta</taxon>
        <taxon>Embryophyta</taxon>
        <taxon>Tracheophyta</taxon>
        <taxon>Spermatophyta</taxon>
        <taxon>Magnoliopsida</taxon>
        <taxon>Liliopsida</taxon>
        <taxon>Poales</taxon>
        <taxon>Bromeliaceae</taxon>
        <taxon>Bromelioideae</taxon>
        <taxon>Ananas</taxon>
    </lineage>
</organism>